<dbReference type="RefSeq" id="WP_013614438.1">
    <property type="nucleotide sequence ID" value="NC_015161.1"/>
</dbReference>
<dbReference type="KEGG" id="dpt:Deipr_0669"/>
<protein>
    <recommendedName>
        <fullName evidence="4">Ribosomal protein L7/L12 C-terminal domain-containing protein</fullName>
    </recommendedName>
</protein>
<dbReference type="STRING" id="693977.Deipr_0669"/>
<evidence type="ECO:0000256" key="1">
    <source>
        <dbReference type="SAM" id="Phobius"/>
    </source>
</evidence>
<keyword evidence="1" id="KW-0472">Membrane</keyword>
<dbReference type="EMBL" id="CP002536">
    <property type="protein sequence ID" value="ADY25829.1"/>
    <property type="molecule type" value="Genomic_DNA"/>
</dbReference>
<reference evidence="3" key="1">
    <citation type="submission" date="2011-02" db="EMBL/GenBank/DDBJ databases">
        <title>The complete sequence of chromosome of Deinococcus proteolyticus DSM 20540.</title>
        <authorList>
            <consortium name="US DOE Joint Genome Institute (JGI-PGF)"/>
            <person name="Lucas S."/>
            <person name="Copeland A."/>
            <person name="Lapidus A."/>
            <person name="Bruce D."/>
            <person name="Goodwin L."/>
            <person name="Pitluck S."/>
            <person name="Kyrpides N."/>
            <person name="Mavromatis K."/>
            <person name="Pagani I."/>
            <person name="Ivanova N."/>
            <person name="Ovchinnikova G."/>
            <person name="Zeytun A."/>
            <person name="Detter J.C."/>
            <person name="Han C."/>
            <person name="Land M."/>
            <person name="Hauser L."/>
            <person name="Markowitz V."/>
            <person name="Cheng J.-F."/>
            <person name="Hugenholtz P."/>
            <person name="Woyke T."/>
            <person name="Wu D."/>
            <person name="Pukall R."/>
            <person name="Steenblock K."/>
            <person name="Brambilla E."/>
            <person name="Klenk H.-P."/>
            <person name="Eisen J.A."/>
        </authorList>
    </citation>
    <scope>NUCLEOTIDE SEQUENCE [LARGE SCALE GENOMIC DNA]</scope>
    <source>
        <strain evidence="3">ATCC 35074 / DSM 20540 / JCM 6276 / NBRC 101906 / NCIMB 13154 / VKM Ac-1939 / CCM 2703 / MRP</strain>
    </source>
</reference>
<keyword evidence="1" id="KW-1133">Transmembrane helix</keyword>
<feature type="transmembrane region" description="Helical" evidence="1">
    <location>
        <begin position="6"/>
        <end position="25"/>
    </location>
</feature>
<dbReference type="AlphaFoldDB" id="F0RLC5"/>
<name>F0RLC5_DEIPM</name>
<evidence type="ECO:0000313" key="3">
    <source>
        <dbReference type="Proteomes" id="UP000007718"/>
    </source>
</evidence>
<dbReference type="Proteomes" id="UP000007718">
    <property type="component" value="Chromosome"/>
</dbReference>
<accession>F0RLC5</accession>
<sequence length="90" mass="9732">MNELHQFWALAGALTAVYLGLALFLRTQAPTPSDPPRPISPAQRAELLELLRRGEDAAAMRRYREYSGASLVAAQAYVAALREPAGPDGP</sequence>
<gene>
    <name evidence="2" type="ordered locus">Deipr_0669</name>
</gene>
<proteinExistence type="predicted"/>
<keyword evidence="1" id="KW-0812">Transmembrane</keyword>
<organism evidence="2 3">
    <name type="scientific">Deinococcus proteolyticus (strain ATCC 35074 / DSM 20540 / JCM 6276 / NBRC 101906 / NCIMB 13154 / VKM Ac-1939 / CCM 2703 / MRP)</name>
    <dbReference type="NCBI Taxonomy" id="693977"/>
    <lineage>
        <taxon>Bacteria</taxon>
        <taxon>Thermotogati</taxon>
        <taxon>Deinococcota</taxon>
        <taxon>Deinococci</taxon>
        <taxon>Deinococcales</taxon>
        <taxon>Deinococcaceae</taxon>
        <taxon>Deinococcus</taxon>
    </lineage>
</organism>
<reference evidence="2 3" key="2">
    <citation type="journal article" date="2012" name="Stand. Genomic Sci.">
        <title>Complete genome sequence of the orange-red pigmented, radioresistant Deinococcus proteolyticus type strain (MRP(T)).</title>
        <authorList>
            <person name="Copeland A."/>
            <person name="Zeytun A."/>
            <person name="Yassawong M."/>
            <person name="Nolan M."/>
            <person name="Lucas S."/>
            <person name="Hammon N."/>
            <person name="Deshpande S."/>
            <person name="Cheng J.F."/>
            <person name="Han C."/>
            <person name="Tapia R."/>
            <person name="Goodwin L.A."/>
            <person name="Pitluck S."/>
            <person name="Mavromatis K."/>
            <person name="Liolios K."/>
            <person name="Pagani I."/>
            <person name="Ivanova N."/>
            <person name="Mikhailova N."/>
            <person name="Pati A."/>
            <person name="Chen A."/>
            <person name="Palaniappan K."/>
            <person name="Land M."/>
            <person name="Hauser L."/>
            <person name="Jeffries C.D."/>
            <person name="Brambilla E.M."/>
            <person name="Rohde M."/>
            <person name="Sikorski J."/>
            <person name="Pukall R."/>
            <person name="Goker M."/>
            <person name="Detter J.C."/>
            <person name="Woyke T."/>
            <person name="Bristow J."/>
            <person name="Eisen J.A."/>
            <person name="Markowitz V."/>
            <person name="Hugenholtz P."/>
            <person name="Kyrpides N.C."/>
            <person name="Klenk H.P."/>
            <person name="Lapidus A."/>
        </authorList>
    </citation>
    <scope>NUCLEOTIDE SEQUENCE [LARGE SCALE GENOMIC DNA]</scope>
    <source>
        <strain evidence="3">ATCC 35074 / DSM 20540 / JCM 6276 / NBRC 101906 / NCIMB 13154 / VKM Ac-1939 / CCM 2703 / MRP</strain>
    </source>
</reference>
<keyword evidence="3" id="KW-1185">Reference proteome</keyword>
<dbReference type="HOGENOM" id="CLU_2435936_0_0_0"/>
<evidence type="ECO:0000313" key="2">
    <source>
        <dbReference type="EMBL" id="ADY25829.1"/>
    </source>
</evidence>
<evidence type="ECO:0008006" key="4">
    <source>
        <dbReference type="Google" id="ProtNLM"/>
    </source>
</evidence>